<dbReference type="EMBL" id="JBEHCU010008926">
    <property type="protein sequence ID" value="KAL1380854.1"/>
    <property type="molecule type" value="Genomic_DNA"/>
</dbReference>
<sequence>MDGQARVREFPSVRLGEYTLGRRTSRRTARRFVLINRWIWDTTPPRLMAAVSTLCEPEVKTGSFVRSVWTTVMFDVAPFRQWYENYYLTSLGKKRDLKTSEVNVLAKKRSKICSRSTPRCIPPWRSSSTRVVFVSRPGQSGPVNGYLLEGKERRSNDRFKSQNCIWSKFPALLALPNSALADASGWDALVVVVDLALAGPGWRRFFGDSIAPIRCSDTLDGPHRPRNPPCLRRCGHLFRRSEVCGTDGRGNTCIFSG</sequence>
<reference evidence="1 2" key="1">
    <citation type="submission" date="2024-05" db="EMBL/GenBank/DDBJ databases">
        <title>Culex pipiens pipiens assembly and annotation.</title>
        <authorList>
            <person name="Alout H."/>
            <person name="Durand T."/>
        </authorList>
    </citation>
    <scope>NUCLEOTIDE SEQUENCE [LARGE SCALE GENOMIC DNA]</scope>
    <source>
        <strain evidence="1">HA-2024</strain>
        <tissue evidence="1">Whole body</tissue>
    </source>
</reference>
<keyword evidence="2" id="KW-1185">Reference proteome</keyword>
<dbReference type="InterPro" id="IPR042563">
    <property type="entry name" value="Ribosomal_protein_eS8_euk"/>
</dbReference>
<organism evidence="1 2">
    <name type="scientific">Culex pipiens pipiens</name>
    <name type="common">Northern house mosquito</name>
    <dbReference type="NCBI Taxonomy" id="38569"/>
    <lineage>
        <taxon>Eukaryota</taxon>
        <taxon>Metazoa</taxon>
        <taxon>Ecdysozoa</taxon>
        <taxon>Arthropoda</taxon>
        <taxon>Hexapoda</taxon>
        <taxon>Insecta</taxon>
        <taxon>Pterygota</taxon>
        <taxon>Neoptera</taxon>
        <taxon>Endopterygota</taxon>
        <taxon>Diptera</taxon>
        <taxon>Nematocera</taxon>
        <taxon>Culicoidea</taxon>
        <taxon>Culicidae</taxon>
        <taxon>Culicinae</taxon>
        <taxon>Culicini</taxon>
        <taxon>Culex</taxon>
        <taxon>Culex</taxon>
    </lineage>
</organism>
<gene>
    <name evidence="1" type="ORF">pipiens_001067</name>
</gene>
<proteinExistence type="predicted"/>
<dbReference type="Gene3D" id="1.10.168.20">
    <property type="entry name" value="Ribosomal protein S8e, subdomain"/>
    <property type="match status" value="1"/>
</dbReference>
<comment type="caution">
    <text evidence="1">The sequence shown here is derived from an EMBL/GenBank/DDBJ whole genome shotgun (WGS) entry which is preliminary data.</text>
</comment>
<protein>
    <submittedName>
        <fullName evidence="1">Uncharacterized protein</fullName>
    </submittedName>
</protein>
<evidence type="ECO:0000313" key="2">
    <source>
        <dbReference type="Proteomes" id="UP001562425"/>
    </source>
</evidence>
<dbReference type="AlphaFoldDB" id="A0ABD1CWN2"/>
<dbReference type="Proteomes" id="UP001562425">
    <property type="component" value="Unassembled WGS sequence"/>
</dbReference>
<evidence type="ECO:0000313" key="1">
    <source>
        <dbReference type="EMBL" id="KAL1380854.1"/>
    </source>
</evidence>
<name>A0ABD1CWN2_CULPP</name>
<accession>A0ABD1CWN2</accession>